<accession>A0ABQ6GR95</accession>
<evidence type="ECO:0000313" key="1">
    <source>
        <dbReference type="EMBL" id="GLX76671.1"/>
    </source>
</evidence>
<sequence>MYQHDGVCFEFPELWEVTDDDGDEIIRAINIECPNDGYYSIDIYNLEQAPSLESYIERSLKYFINELPFHCKIKGQPIREIEHAVNQNTETEGLKLKFTVRAFFILKIGYINSYFRVVSGNKVSFISSQYPNESAVESEDGFNKILSSYTIV</sequence>
<reference evidence="1 2" key="1">
    <citation type="submission" date="2023-03" db="EMBL/GenBank/DDBJ databases">
        <title>Draft genome sequence of Thalassotalea insulae KCTC 62186T.</title>
        <authorList>
            <person name="Sawabe T."/>
        </authorList>
    </citation>
    <scope>NUCLEOTIDE SEQUENCE [LARGE SCALE GENOMIC DNA]</scope>
    <source>
        <strain evidence="1 2">KCTC 62186</strain>
    </source>
</reference>
<keyword evidence="2" id="KW-1185">Reference proteome</keyword>
<dbReference type="RefSeq" id="WP_284242462.1">
    <property type="nucleotide sequence ID" value="NZ_BSST01000001.1"/>
</dbReference>
<comment type="caution">
    <text evidence="1">The sequence shown here is derived from an EMBL/GenBank/DDBJ whole genome shotgun (WGS) entry which is preliminary data.</text>
</comment>
<protein>
    <recommendedName>
        <fullName evidence="3">DUF1795 domain-containing protein</fullName>
    </recommendedName>
</protein>
<gene>
    <name evidence="1" type="ORF">tinsulaeT_00110</name>
</gene>
<evidence type="ECO:0000313" key="2">
    <source>
        <dbReference type="Proteomes" id="UP001157186"/>
    </source>
</evidence>
<dbReference type="Proteomes" id="UP001157186">
    <property type="component" value="Unassembled WGS sequence"/>
</dbReference>
<dbReference type="EMBL" id="BSST01000001">
    <property type="protein sequence ID" value="GLX76671.1"/>
    <property type="molecule type" value="Genomic_DNA"/>
</dbReference>
<evidence type="ECO:0008006" key="3">
    <source>
        <dbReference type="Google" id="ProtNLM"/>
    </source>
</evidence>
<proteinExistence type="predicted"/>
<organism evidence="1 2">
    <name type="scientific">Thalassotalea insulae</name>
    <dbReference type="NCBI Taxonomy" id="2056778"/>
    <lineage>
        <taxon>Bacteria</taxon>
        <taxon>Pseudomonadati</taxon>
        <taxon>Pseudomonadota</taxon>
        <taxon>Gammaproteobacteria</taxon>
        <taxon>Alteromonadales</taxon>
        <taxon>Colwelliaceae</taxon>
        <taxon>Thalassotalea</taxon>
    </lineage>
</organism>
<name>A0ABQ6GR95_9GAMM</name>